<dbReference type="Proteomes" id="UP001549749">
    <property type="component" value="Unassembled WGS sequence"/>
</dbReference>
<proteinExistence type="predicted"/>
<sequence length="158" mass="17948">MKNIFKVLLVAAIPAIMVACEDETKVCDQTLRTDTRVHFKYDSADVVRDTIMPKVTLFALGKDSLYKKQPLGDLFLPLSQTEDESRFYLKVDSALVADTLTFRYKRTPHFISAGCGFSTFFTIDTVLTTQHTVDSLKINQKEVTTSNDTHITLHFNFE</sequence>
<comment type="caution">
    <text evidence="1">The sequence shown here is derived from an EMBL/GenBank/DDBJ whole genome shotgun (WGS) entry which is preliminary data.</text>
</comment>
<gene>
    <name evidence="1" type="ORF">ABR189_20750</name>
</gene>
<accession>A0ABV2TB26</accession>
<dbReference type="Pfam" id="PF20050">
    <property type="entry name" value="DUF6452"/>
    <property type="match status" value="1"/>
</dbReference>
<keyword evidence="2" id="KW-1185">Reference proteome</keyword>
<dbReference type="RefSeq" id="WP_354662393.1">
    <property type="nucleotide sequence ID" value="NZ_JBEXAC010000002.1"/>
</dbReference>
<name>A0ABV2TB26_9BACT</name>
<dbReference type="PROSITE" id="PS51257">
    <property type="entry name" value="PROKAR_LIPOPROTEIN"/>
    <property type="match status" value="1"/>
</dbReference>
<protein>
    <submittedName>
        <fullName evidence="1">DUF6452 family protein</fullName>
    </submittedName>
</protein>
<reference evidence="1 2" key="1">
    <citation type="submission" date="2024-06" db="EMBL/GenBank/DDBJ databases">
        <title>Chitinophaga defluvii sp. nov., isolated from municipal sewage.</title>
        <authorList>
            <person name="Zhang L."/>
        </authorList>
    </citation>
    <scope>NUCLEOTIDE SEQUENCE [LARGE SCALE GENOMIC DNA]</scope>
    <source>
        <strain evidence="1 2">H8</strain>
    </source>
</reference>
<organism evidence="1 2">
    <name type="scientific">Chitinophaga defluvii</name>
    <dbReference type="NCBI Taxonomy" id="3163343"/>
    <lineage>
        <taxon>Bacteria</taxon>
        <taxon>Pseudomonadati</taxon>
        <taxon>Bacteroidota</taxon>
        <taxon>Chitinophagia</taxon>
        <taxon>Chitinophagales</taxon>
        <taxon>Chitinophagaceae</taxon>
        <taxon>Chitinophaga</taxon>
    </lineage>
</organism>
<evidence type="ECO:0000313" key="2">
    <source>
        <dbReference type="Proteomes" id="UP001549749"/>
    </source>
</evidence>
<dbReference type="InterPro" id="IPR045607">
    <property type="entry name" value="DUF6452"/>
</dbReference>
<dbReference type="EMBL" id="JBEXAC010000002">
    <property type="protein sequence ID" value="MET6999832.1"/>
    <property type="molecule type" value="Genomic_DNA"/>
</dbReference>
<evidence type="ECO:0000313" key="1">
    <source>
        <dbReference type="EMBL" id="MET6999832.1"/>
    </source>
</evidence>